<evidence type="ECO:0000313" key="2">
    <source>
        <dbReference type="EMBL" id="QRW27069.1"/>
    </source>
</evidence>
<dbReference type="AlphaFoldDB" id="A0A8H8T3A5"/>
<evidence type="ECO:0000313" key="3">
    <source>
        <dbReference type="Proteomes" id="UP000650533"/>
    </source>
</evidence>
<proteinExistence type="predicted"/>
<organism evidence="2 3">
    <name type="scientific">Rhizoctonia solani</name>
    <dbReference type="NCBI Taxonomy" id="456999"/>
    <lineage>
        <taxon>Eukaryota</taxon>
        <taxon>Fungi</taxon>
        <taxon>Dikarya</taxon>
        <taxon>Basidiomycota</taxon>
        <taxon>Agaricomycotina</taxon>
        <taxon>Agaricomycetes</taxon>
        <taxon>Cantharellales</taxon>
        <taxon>Ceratobasidiaceae</taxon>
        <taxon>Rhizoctonia</taxon>
    </lineage>
</organism>
<dbReference type="Proteomes" id="UP000650533">
    <property type="component" value="Chromosome 16"/>
</dbReference>
<name>A0A8H8T3A5_9AGAM</name>
<dbReference type="GeneID" id="67023946"/>
<dbReference type="RefSeq" id="XP_043187306.1">
    <property type="nucleotide sequence ID" value="XM_043321483.1"/>
</dbReference>
<gene>
    <name evidence="2" type="ORF">RhiXN_01664</name>
</gene>
<dbReference type="KEGG" id="rsx:RhiXN_01664"/>
<evidence type="ECO:0000256" key="1">
    <source>
        <dbReference type="SAM" id="Phobius"/>
    </source>
</evidence>
<sequence>MTSGVQLPPTIKEIIPSGSRRYEDRHAGQAKRRIIPIGPLDVKEGDNIAAQPLGPVPYGWVELTHVIEGKPFFYNPRTRVITDAYIRMPDILSRVETYYGQINRVIESLDLDSIELELSTMDIYIDPICDPETGHKVGTYYLVDHYRQSIAFLRQVNTGDVGLPDVRSNIHLERVLKSEYWTHCEYMPRPDVDHTSSARKLQGQLASLMIDHISSEGSTSPFTPEECEHYLKGVNPENNEPQFLNWSVARVNSLLIQSQIINLHGERCARADRMMVVTGQRPPTRTARYLQLSKLMFDCPVTHLNRLEQAWTDRIIYSHHWKKLLGELNEEWVAAAGTAGLVWIANMILFTSSSSVLVLLLLGVSTVSTVYGVAKSLLLIRKHRSIGQYAVHASQYLQANEKYGTGLQDLSIEYSCPWVCALWAGALTSVGVLCTILGQILGSVLGLVQSVGFVPSYFLSTGMLMDQVAGSPHIIGLSLFQRDPRHVPAYWAGAMHSGPERHKYRIQGWVQL</sequence>
<feature type="transmembrane region" description="Helical" evidence="1">
    <location>
        <begin position="356"/>
        <end position="374"/>
    </location>
</feature>
<keyword evidence="1" id="KW-1133">Transmembrane helix</keyword>
<accession>A0A8H8T3A5</accession>
<keyword evidence="1" id="KW-0472">Membrane</keyword>
<reference evidence="2" key="1">
    <citation type="submission" date="2020-05" db="EMBL/GenBank/DDBJ databases">
        <title>Evolutionary and genomic comparisons of hybrid uninucleate and nonhybrid Rhizoctonia fungi.</title>
        <authorList>
            <person name="Li C."/>
            <person name="Chen X."/>
        </authorList>
    </citation>
    <scope>NUCLEOTIDE SEQUENCE</scope>
    <source>
        <strain evidence="2">AG-1 IA</strain>
    </source>
</reference>
<protein>
    <submittedName>
        <fullName evidence="2">Uncharacterized protein</fullName>
    </submittedName>
</protein>
<keyword evidence="1" id="KW-0812">Transmembrane</keyword>
<dbReference type="EMBL" id="CP059673">
    <property type="protein sequence ID" value="QRW27069.1"/>
    <property type="molecule type" value="Genomic_DNA"/>
</dbReference>